<gene>
    <name evidence="1" type="ORF">J0695_25390</name>
</gene>
<reference evidence="1" key="1">
    <citation type="submission" date="2021-03" db="EMBL/GenBank/DDBJ databases">
        <title>Streptomyces poriferae sp. nov., a novel marine sponge-derived Actinobacteria species with anti-MRSA activity.</title>
        <authorList>
            <person name="Sandoval-Powers M."/>
            <person name="Kralova S."/>
            <person name="Nguyen G.-S."/>
            <person name="Fawwal D."/>
            <person name="Degnes K."/>
            <person name="Klinkenberg G."/>
            <person name="Sletta H."/>
            <person name="Wentzel A."/>
            <person name="Liles M.R."/>
        </authorList>
    </citation>
    <scope>NUCLEOTIDE SEQUENCE</scope>
    <source>
        <strain evidence="1">DSM 41794</strain>
    </source>
</reference>
<accession>A0A939JKA8</accession>
<protein>
    <submittedName>
        <fullName evidence="1">DUF952 domain-containing protein</fullName>
    </submittedName>
</protein>
<dbReference type="EMBL" id="JAFLRJ010000256">
    <property type="protein sequence ID" value="MBO0515105.1"/>
    <property type="molecule type" value="Genomic_DNA"/>
</dbReference>
<dbReference type="InterPro" id="IPR013320">
    <property type="entry name" value="ConA-like_dom_sf"/>
</dbReference>
<dbReference type="SUPFAM" id="SSF49899">
    <property type="entry name" value="Concanavalin A-like lectins/glucanases"/>
    <property type="match status" value="1"/>
</dbReference>
<dbReference type="PANTHER" id="PTHR35332">
    <property type="entry name" value="REGULATION OF ENOLASE PROTEIN 1"/>
    <property type="match status" value="1"/>
</dbReference>
<name>A0A939JKA8_9ACTN</name>
<feature type="non-terminal residue" evidence="1">
    <location>
        <position position="235"/>
    </location>
</feature>
<dbReference type="Gene3D" id="2.60.120.200">
    <property type="match status" value="1"/>
</dbReference>
<dbReference type="InterPro" id="IPR009297">
    <property type="entry name" value="DUF952"/>
</dbReference>
<dbReference type="Proteomes" id="UP000664167">
    <property type="component" value="Unassembled WGS sequence"/>
</dbReference>
<comment type="caution">
    <text evidence="1">The sequence shown here is derived from an EMBL/GenBank/DDBJ whole genome shotgun (WGS) entry which is preliminary data.</text>
</comment>
<organism evidence="1 2">
    <name type="scientific">Streptomyces beijiangensis</name>
    <dbReference type="NCBI Taxonomy" id="163361"/>
    <lineage>
        <taxon>Bacteria</taxon>
        <taxon>Bacillati</taxon>
        <taxon>Actinomycetota</taxon>
        <taxon>Actinomycetes</taxon>
        <taxon>Kitasatosporales</taxon>
        <taxon>Streptomycetaceae</taxon>
        <taxon>Streptomyces</taxon>
    </lineage>
</organism>
<dbReference type="Pfam" id="PF07081">
    <property type="entry name" value="DUF1349"/>
    <property type="match status" value="1"/>
</dbReference>
<sequence>MTALLHLTERALWDAALASGSYEMSTRGRTLQEEGFIHTSLRHQVVAVAGFLYGDWAGPGDLVLLTIDSERLTAPVRYEPPAPGAEDFPHIYGPVPVDAVVKVQPWDGGYVLDWSDTAPLNPPLTSEREGDHLLVTTRDKTDFWRTTSYGFVRDDGHALLTGLPAGSAVEVTFESGSFTDLYDQAGIMVRVDESNWIKAGIEVTDSVPHLGAVVTRDRSDWSMAPVPDWSGTGAM</sequence>
<dbReference type="InterPro" id="IPR009784">
    <property type="entry name" value="DUF1349"/>
</dbReference>
<dbReference type="Pfam" id="PF06108">
    <property type="entry name" value="DUF952"/>
    <property type="match status" value="1"/>
</dbReference>
<evidence type="ECO:0000313" key="1">
    <source>
        <dbReference type="EMBL" id="MBO0515105.1"/>
    </source>
</evidence>
<dbReference type="Gene3D" id="3.20.170.20">
    <property type="entry name" value="Protein of unknown function DUF952"/>
    <property type="match status" value="1"/>
</dbReference>
<evidence type="ECO:0000313" key="2">
    <source>
        <dbReference type="Proteomes" id="UP000664167"/>
    </source>
</evidence>
<proteinExistence type="predicted"/>
<dbReference type="SUPFAM" id="SSF56399">
    <property type="entry name" value="ADP-ribosylation"/>
    <property type="match status" value="1"/>
</dbReference>
<dbReference type="AlphaFoldDB" id="A0A939JKA8"/>
<dbReference type="PANTHER" id="PTHR35332:SF2">
    <property type="entry name" value="REGULATION OF ENOLASE PROTEIN 1"/>
    <property type="match status" value="1"/>
</dbReference>
<keyword evidence="2" id="KW-1185">Reference proteome</keyword>